<dbReference type="InterPro" id="IPR001810">
    <property type="entry name" value="F-box_dom"/>
</dbReference>
<dbReference type="CDD" id="cd09917">
    <property type="entry name" value="F-box_SF"/>
    <property type="match status" value="1"/>
</dbReference>
<dbReference type="InterPro" id="IPR005174">
    <property type="entry name" value="KIB1-4_b-propeller"/>
</dbReference>
<dbReference type="EMBL" id="JAAIUW010000006">
    <property type="protein sequence ID" value="KAF7825334.1"/>
    <property type="molecule type" value="Genomic_DNA"/>
</dbReference>
<keyword evidence="3" id="KW-1185">Reference proteome</keyword>
<dbReference type="PANTHER" id="PTHR45463:SF8">
    <property type="entry name" value="OS09G0392200 PROTEIN"/>
    <property type="match status" value="1"/>
</dbReference>
<name>A0A834WQ77_9FABA</name>
<dbReference type="OrthoDB" id="1419699at2759"/>
<dbReference type="InterPro" id="IPR036047">
    <property type="entry name" value="F-box-like_dom_sf"/>
</dbReference>
<evidence type="ECO:0000313" key="3">
    <source>
        <dbReference type="Proteomes" id="UP000634136"/>
    </source>
</evidence>
<dbReference type="AlphaFoldDB" id="A0A834WQ77"/>
<accession>A0A834WQ77</accession>
<dbReference type="Pfam" id="PF03478">
    <property type="entry name" value="Beta-prop_KIB1-4"/>
    <property type="match status" value="2"/>
</dbReference>
<dbReference type="Proteomes" id="UP000634136">
    <property type="component" value="Unassembled WGS sequence"/>
</dbReference>
<protein>
    <submittedName>
        <fullName evidence="2">F-box protein</fullName>
    </submittedName>
</protein>
<gene>
    <name evidence="2" type="ORF">G2W53_016498</name>
</gene>
<feature type="domain" description="F-box" evidence="1">
    <location>
        <begin position="5"/>
        <end position="49"/>
    </location>
</feature>
<sequence>MKKGQKYTHDLPSDVLNIIAKKLDIDDLFSFGEVSKHWRTCQSIFWHNFLEWQAPLVIQKSAHAKRSCSFFSIVESRMYNSFLTYFSGFAHVESSSGYMIMAGAENILMLINVFKRRQMKIPMVQNPTCIYDLYDKAILAYAMNTQEFVIVTLCSSWAYDLHVYQSRNSSWIIYSRWGNLNLVSSDRQLLVVHFKACMYLEFYKIDLSTMEWTRIHTIVDCALFMSGTKCTSLSNPGMWGFDSNCVYSIDRISPGCRVFTLNNKLKKTIPLPENRPPLKARLCNFDWCFLHQREEINYTLHE</sequence>
<comment type="caution">
    <text evidence="2">The sequence shown here is derived from an EMBL/GenBank/DDBJ whole genome shotgun (WGS) entry which is preliminary data.</text>
</comment>
<dbReference type="Pfam" id="PF00646">
    <property type="entry name" value="F-box"/>
    <property type="match status" value="1"/>
</dbReference>
<dbReference type="SUPFAM" id="SSF81383">
    <property type="entry name" value="F-box domain"/>
    <property type="match status" value="1"/>
</dbReference>
<dbReference type="PANTHER" id="PTHR45463">
    <property type="entry name" value="OS09G0392200 PROTEIN"/>
    <property type="match status" value="1"/>
</dbReference>
<organism evidence="2 3">
    <name type="scientific">Senna tora</name>
    <dbReference type="NCBI Taxonomy" id="362788"/>
    <lineage>
        <taxon>Eukaryota</taxon>
        <taxon>Viridiplantae</taxon>
        <taxon>Streptophyta</taxon>
        <taxon>Embryophyta</taxon>
        <taxon>Tracheophyta</taxon>
        <taxon>Spermatophyta</taxon>
        <taxon>Magnoliopsida</taxon>
        <taxon>eudicotyledons</taxon>
        <taxon>Gunneridae</taxon>
        <taxon>Pentapetalae</taxon>
        <taxon>rosids</taxon>
        <taxon>fabids</taxon>
        <taxon>Fabales</taxon>
        <taxon>Fabaceae</taxon>
        <taxon>Caesalpinioideae</taxon>
        <taxon>Cassia clade</taxon>
        <taxon>Senna</taxon>
    </lineage>
</organism>
<reference evidence="2" key="1">
    <citation type="submission" date="2020-09" db="EMBL/GenBank/DDBJ databases">
        <title>Genome-Enabled Discovery of Anthraquinone Biosynthesis in Senna tora.</title>
        <authorList>
            <person name="Kang S.-H."/>
            <person name="Pandey R.P."/>
            <person name="Lee C.-M."/>
            <person name="Sim J.-S."/>
            <person name="Jeong J.-T."/>
            <person name="Choi B.-S."/>
            <person name="Jung M."/>
            <person name="Ginzburg D."/>
            <person name="Zhao K."/>
            <person name="Won S.Y."/>
            <person name="Oh T.-J."/>
            <person name="Yu Y."/>
            <person name="Kim N.-H."/>
            <person name="Lee O.R."/>
            <person name="Lee T.-H."/>
            <person name="Bashyal P."/>
            <person name="Kim T.-S."/>
            <person name="Lee W.-H."/>
            <person name="Kawkins C."/>
            <person name="Kim C.-K."/>
            <person name="Kim J.S."/>
            <person name="Ahn B.O."/>
            <person name="Rhee S.Y."/>
            <person name="Sohng J.K."/>
        </authorList>
    </citation>
    <scope>NUCLEOTIDE SEQUENCE</scope>
    <source>
        <tissue evidence="2">Leaf</tissue>
    </source>
</reference>
<evidence type="ECO:0000259" key="1">
    <source>
        <dbReference type="PROSITE" id="PS50181"/>
    </source>
</evidence>
<evidence type="ECO:0000313" key="2">
    <source>
        <dbReference type="EMBL" id="KAF7825334.1"/>
    </source>
</evidence>
<dbReference type="PROSITE" id="PS50181">
    <property type="entry name" value="FBOX"/>
    <property type="match status" value="1"/>
</dbReference>
<proteinExistence type="predicted"/>